<evidence type="ECO:0000313" key="3">
    <source>
        <dbReference type="Proteomes" id="UP000319424"/>
    </source>
</evidence>
<gene>
    <name evidence="2" type="ORF">FL857_12585</name>
</gene>
<sequence length="31" mass="3741">NELEDDYESEGEDYDLEDKEDTEIIPDEDEF</sequence>
<dbReference type="AlphaFoldDB" id="A0A552UQF7"/>
<accession>A0A552UQF7</accession>
<organism evidence="2 3">
    <name type="scientific">Criibacterium bergeronii</name>
    <dbReference type="NCBI Taxonomy" id="1871336"/>
    <lineage>
        <taxon>Bacteria</taxon>
        <taxon>Bacillati</taxon>
        <taxon>Bacillota</taxon>
        <taxon>Clostridia</taxon>
        <taxon>Peptostreptococcales</taxon>
        <taxon>Filifactoraceae</taxon>
        <taxon>Criibacterium</taxon>
    </lineage>
</organism>
<name>A0A552UQF7_9FIRM</name>
<evidence type="ECO:0000256" key="1">
    <source>
        <dbReference type="SAM" id="MobiDB-lite"/>
    </source>
</evidence>
<proteinExistence type="predicted"/>
<feature type="non-terminal residue" evidence="2">
    <location>
        <position position="1"/>
    </location>
</feature>
<evidence type="ECO:0000313" key="2">
    <source>
        <dbReference type="EMBL" id="TRW20459.1"/>
    </source>
</evidence>
<protein>
    <submittedName>
        <fullName evidence="2">Bacteriocin</fullName>
    </submittedName>
</protein>
<dbReference type="Proteomes" id="UP000319424">
    <property type="component" value="Unassembled WGS sequence"/>
</dbReference>
<comment type="caution">
    <text evidence="2">The sequence shown here is derived from an EMBL/GenBank/DDBJ whole genome shotgun (WGS) entry which is preliminary data.</text>
</comment>
<reference evidence="2 3" key="1">
    <citation type="submission" date="2019-07" db="EMBL/GenBank/DDBJ databases">
        <title>Criibacterium bergeronii gen. nov., sp. nov. isolated from human clinical samples.</title>
        <authorList>
            <person name="Maheux A.F."/>
            <person name="Boudreau D.K."/>
            <person name="Berube E."/>
            <person name="Brodeur S."/>
            <person name="Bernard K.A."/>
            <person name="Abed J.Y."/>
            <person name="Ducrey E."/>
            <person name="Guay E.F."/>
            <person name="Raymond F."/>
            <person name="Corbeil J."/>
            <person name="Domingo M.-C."/>
            <person name="Roy P.H."/>
            <person name="Boissinot M."/>
            <person name="Tocheva E.I."/>
            <person name="Omar R.F."/>
        </authorList>
    </citation>
    <scope>NUCLEOTIDE SEQUENCE [LARGE SCALE GENOMIC DNA]</scope>
    <source>
        <strain evidence="2 3">CCRI-24246</strain>
    </source>
</reference>
<dbReference type="EMBL" id="VJXW01000107">
    <property type="protein sequence ID" value="TRW20459.1"/>
    <property type="molecule type" value="Genomic_DNA"/>
</dbReference>
<feature type="region of interest" description="Disordered" evidence="1">
    <location>
        <begin position="1"/>
        <end position="31"/>
    </location>
</feature>